<dbReference type="STRING" id="81409.SAMN04515656_11233"/>
<accession>A0A1H4BQA6</accession>
<reference evidence="1 2" key="1">
    <citation type="submission" date="2016-10" db="EMBL/GenBank/DDBJ databases">
        <authorList>
            <person name="de Groot N.N."/>
        </authorList>
    </citation>
    <scope>NUCLEOTIDE SEQUENCE [LARGE SCALE GENOMIC DNA]</scope>
    <source>
        <strain evidence="1 2">SR12</strain>
    </source>
</reference>
<dbReference type="Proteomes" id="UP000199394">
    <property type="component" value="Unassembled WGS sequence"/>
</dbReference>
<name>A0A1H4BQA6_9FIRM</name>
<gene>
    <name evidence="1" type="ORF">SAMN04515656_11233</name>
</gene>
<evidence type="ECO:0000313" key="1">
    <source>
        <dbReference type="EMBL" id="SEA50244.1"/>
    </source>
</evidence>
<evidence type="ECO:0000313" key="2">
    <source>
        <dbReference type="Proteomes" id="UP000199394"/>
    </source>
</evidence>
<sequence length="37" mass="4454">MKHGNYSLDDIIHKLRDTRITQHQLNIIAAFLWHLLK</sequence>
<keyword evidence="2" id="KW-1185">Reference proteome</keyword>
<protein>
    <submittedName>
        <fullName evidence="1">Uncharacterized protein</fullName>
    </submittedName>
</protein>
<dbReference type="AlphaFoldDB" id="A0A1H4BQA6"/>
<dbReference type="EMBL" id="FNRK01000012">
    <property type="protein sequence ID" value="SEA50244.1"/>
    <property type="molecule type" value="Genomic_DNA"/>
</dbReference>
<organism evidence="1 2">
    <name type="scientific">Eubacterium aggregans</name>
    <dbReference type="NCBI Taxonomy" id="81409"/>
    <lineage>
        <taxon>Bacteria</taxon>
        <taxon>Bacillati</taxon>
        <taxon>Bacillota</taxon>
        <taxon>Clostridia</taxon>
        <taxon>Eubacteriales</taxon>
        <taxon>Eubacteriaceae</taxon>
        <taxon>Eubacterium</taxon>
    </lineage>
</organism>
<proteinExistence type="predicted"/>